<protein>
    <submittedName>
        <fullName evidence="1">Uncharacterized protein</fullName>
    </submittedName>
</protein>
<gene>
    <name evidence="1" type="ORF">B0H15DRAFT_868871</name>
</gene>
<accession>A0AAD6TN46</accession>
<name>A0AAD6TN46_9AGAR</name>
<evidence type="ECO:0000313" key="1">
    <source>
        <dbReference type="EMBL" id="KAJ7073505.1"/>
    </source>
</evidence>
<organism evidence="1 2">
    <name type="scientific">Mycena belliarum</name>
    <dbReference type="NCBI Taxonomy" id="1033014"/>
    <lineage>
        <taxon>Eukaryota</taxon>
        <taxon>Fungi</taxon>
        <taxon>Dikarya</taxon>
        <taxon>Basidiomycota</taxon>
        <taxon>Agaricomycotina</taxon>
        <taxon>Agaricomycetes</taxon>
        <taxon>Agaricomycetidae</taxon>
        <taxon>Agaricales</taxon>
        <taxon>Marasmiineae</taxon>
        <taxon>Mycenaceae</taxon>
        <taxon>Mycena</taxon>
    </lineage>
</organism>
<proteinExistence type="predicted"/>
<evidence type="ECO:0000313" key="2">
    <source>
        <dbReference type="Proteomes" id="UP001222325"/>
    </source>
</evidence>
<dbReference type="AlphaFoldDB" id="A0AAD6TN46"/>
<dbReference type="Proteomes" id="UP001222325">
    <property type="component" value="Unassembled WGS sequence"/>
</dbReference>
<sequence>MRALAITPGRVSFLHPLGCVAAALAPQTRPLLSYSVPSCVRTPTSILLLAGFLSPGLFTPAYVLLHLDLASVTSPPSSSSTHWLAHRPTPSHSHPSFAAWSMVSVDLRLRPRAAPPLSLPAASRWHVVCTFISSSLSKPSLCLSSRILSPLLSFHSSAC</sequence>
<keyword evidence="2" id="KW-1185">Reference proteome</keyword>
<reference evidence="1" key="1">
    <citation type="submission" date="2023-03" db="EMBL/GenBank/DDBJ databases">
        <title>Massive genome expansion in bonnet fungi (Mycena s.s.) driven by repeated elements and novel gene families across ecological guilds.</title>
        <authorList>
            <consortium name="Lawrence Berkeley National Laboratory"/>
            <person name="Harder C.B."/>
            <person name="Miyauchi S."/>
            <person name="Viragh M."/>
            <person name="Kuo A."/>
            <person name="Thoen E."/>
            <person name="Andreopoulos B."/>
            <person name="Lu D."/>
            <person name="Skrede I."/>
            <person name="Drula E."/>
            <person name="Henrissat B."/>
            <person name="Morin E."/>
            <person name="Kohler A."/>
            <person name="Barry K."/>
            <person name="LaButti K."/>
            <person name="Morin E."/>
            <person name="Salamov A."/>
            <person name="Lipzen A."/>
            <person name="Mereny Z."/>
            <person name="Hegedus B."/>
            <person name="Baldrian P."/>
            <person name="Stursova M."/>
            <person name="Weitz H."/>
            <person name="Taylor A."/>
            <person name="Grigoriev I.V."/>
            <person name="Nagy L.G."/>
            <person name="Martin F."/>
            <person name="Kauserud H."/>
        </authorList>
    </citation>
    <scope>NUCLEOTIDE SEQUENCE</scope>
    <source>
        <strain evidence="1">CBHHK173m</strain>
    </source>
</reference>
<dbReference type="EMBL" id="JARJCN010000112">
    <property type="protein sequence ID" value="KAJ7073505.1"/>
    <property type="molecule type" value="Genomic_DNA"/>
</dbReference>
<comment type="caution">
    <text evidence="1">The sequence shown here is derived from an EMBL/GenBank/DDBJ whole genome shotgun (WGS) entry which is preliminary data.</text>
</comment>